<reference evidence="1" key="2">
    <citation type="submission" date="2023-05" db="EMBL/GenBank/DDBJ databases">
        <authorList>
            <consortium name="Lawrence Berkeley National Laboratory"/>
            <person name="Steindorff A."/>
            <person name="Hensen N."/>
            <person name="Bonometti L."/>
            <person name="Westerberg I."/>
            <person name="Brannstrom I.O."/>
            <person name="Guillou S."/>
            <person name="Cros-Aarteil S."/>
            <person name="Calhoun S."/>
            <person name="Haridas S."/>
            <person name="Kuo A."/>
            <person name="Mondo S."/>
            <person name="Pangilinan J."/>
            <person name="Riley R."/>
            <person name="Labutti K."/>
            <person name="Andreopoulos B."/>
            <person name="Lipzen A."/>
            <person name="Chen C."/>
            <person name="Yanf M."/>
            <person name="Daum C."/>
            <person name="Ng V."/>
            <person name="Clum A."/>
            <person name="Ohm R."/>
            <person name="Martin F."/>
            <person name="Silar P."/>
            <person name="Natvig D."/>
            <person name="Lalanne C."/>
            <person name="Gautier V."/>
            <person name="Ament-Velasquez S.L."/>
            <person name="Kruys A."/>
            <person name="Hutchinson M.I."/>
            <person name="Powell A.J."/>
            <person name="Barry K."/>
            <person name="Miller A.N."/>
            <person name="Grigoriev I.V."/>
            <person name="Debuchy R."/>
            <person name="Gladieux P."/>
            <person name="Thoren M.H."/>
            <person name="Johannesson H."/>
        </authorList>
    </citation>
    <scope>NUCLEOTIDE SEQUENCE</scope>
    <source>
        <strain evidence="1">CBS 532.94</strain>
    </source>
</reference>
<name>A0AAN7HBW2_9PEZI</name>
<protein>
    <recommendedName>
        <fullName evidence="3">Aminoglycoside phosphotransferase domain-containing protein</fullName>
    </recommendedName>
</protein>
<evidence type="ECO:0008006" key="3">
    <source>
        <dbReference type="Google" id="ProtNLM"/>
    </source>
</evidence>
<accession>A0AAN7HBW2</accession>
<sequence>LVCCHNDLSQDNVIVNPETLKVDAIIDWKYGGFWPEWFGEPRWSEEDDWERRREWLLGHCVEVENAALAIAEGKVLGVVYGSREIILELVGRPKFRIEA</sequence>
<keyword evidence="2" id="KW-1185">Reference proteome</keyword>
<dbReference type="SUPFAM" id="SSF56112">
    <property type="entry name" value="Protein kinase-like (PK-like)"/>
    <property type="match status" value="1"/>
</dbReference>
<dbReference type="EMBL" id="MU860279">
    <property type="protein sequence ID" value="KAK4235309.1"/>
    <property type="molecule type" value="Genomic_DNA"/>
</dbReference>
<dbReference type="AlphaFoldDB" id="A0AAN7HBW2"/>
<comment type="caution">
    <text evidence="1">The sequence shown here is derived from an EMBL/GenBank/DDBJ whole genome shotgun (WGS) entry which is preliminary data.</text>
</comment>
<organism evidence="1 2">
    <name type="scientific">Achaetomium macrosporum</name>
    <dbReference type="NCBI Taxonomy" id="79813"/>
    <lineage>
        <taxon>Eukaryota</taxon>
        <taxon>Fungi</taxon>
        <taxon>Dikarya</taxon>
        <taxon>Ascomycota</taxon>
        <taxon>Pezizomycotina</taxon>
        <taxon>Sordariomycetes</taxon>
        <taxon>Sordariomycetidae</taxon>
        <taxon>Sordariales</taxon>
        <taxon>Chaetomiaceae</taxon>
        <taxon>Achaetomium</taxon>
    </lineage>
</organism>
<evidence type="ECO:0000313" key="1">
    <source>
        <dbReference type="EMBL" id="KAK4235309.1"/>
    </source>
</evidence>
<feature type="non-terminal residue" evidence="1">
    <location>
        <position position="1"/>
    </location>
</feature>
<reference evidence="1" key="1">
    <citation type="journal article" date="2023" name="Mol. Phylogenet. Evol.">
        <title>Genome-scale phylogeny and comparative genomics of the fungal order Sordariales.</title>
        <authorList>
            <person name="Hensen N."/>
            <person name="Bonometti L."/>
            <person name="Westerberg I."/>
            <person name="Brannstrom I.O."/>
            <person name="Guillou S."/>
            <person name="Cros-Aarteil S."/>
            <person name="Calhoun S."/>
            <person name="Haridas S."/>
            <person name="Kuo A."/>
            <person name="Mondo S."/>
            <person name="Pangilinan J."/>
            <person name="Riley R."/>
            <person name="LaButti K."/>
            <person name="Andreopoulos B."/>
            <person name="Lipzen A."/>
            <person name="Chen C."/>
            <person name="Yan M."/>
            <person name="Daum C."/>
            <person name="Ng V."/>
            <person name="Clum A."/>
            <person name="Steindorff A."/>
            <person name="Ohm R.A."/>
            <person name="Martin F."/>
            <person name="Silar P."/>
            <person name="Natvig D.O."/>
            <person name="Lalanne C."/>
            <person name="Gautier V."/>
            <person name="Ament-Velasquez S.L."/>
            <person name="Kruys A."/>
            <person name="Hutchinson M.I."/>
            <person name="Powell A.J."/>
            <person name="Barry K."/>
            <person name="Miller A.N."/>
            <person name="Grigoriev I.V."/>
            <person name="Debuchy R."/>
            <person name="Gladieux P."/>
            <person name="Hiltunen Thoren M."/>
            <person name="Johannesson H."/>
        </authorList>
    </citation>
    <scope>NUCLEOTIDE SEQUENCE</scope>
    <source>
        <strain evidence="1">CBS 532.94</strain>
    </source>
</reference>
<evidence type="ECO:0000313" key="2">
    <source>
        <dbReference type="Proteomes" id="UP001303760"/>
    </source>
</evidence>
<dbReference type="Proteomes" id="UP001303760">
    <property type="component" value="Unassembled WGS sequence"/>
</dbReference>
<dbReference type="InterPro" id="IPR011009">
    <property type="entry name" value="Kinase-like_dom_sf"/>
</dbReference>
<gene>
    <name evidence="1" type="ORF">C8A03DRAFT_17940</name>
</gene>
<proteinExistence type="predicted"/>